<gene>
    <name evidence="2" type="ORF">SAMN05421512_109131</name>
</gene>
<dbReference type="GO" id="GO:0044550">
    <property type="term" value="P:secondary metabolite biosynthetic process"/>
    <property type="evidence" value="ECO:0007669"/>
    <property type="project" value="TreeGrafter"/>
</dbReference>
<dbReference type="InterPro" id="IPR042099">
    <property type="entry name" value="ANL_N_sf"/>
</dbReference>
<dbReference type="GO" id="GO:0031177">
    <property type="term" value="F:phosphopantetheine binding"/>
    <property type="evidence" value="ECO:0007669"/>
    <property type="project" value="TreeGrafter"/>
</dbReference>
<dbReference type="InterPro" id="IPR001242">
    <property type="entry name" value="Condensation_dom"/>
</dbReference>
<dbReference type="PANTHER" id="PTHR45527:SF1">
    <property type="entry name" value="FATTY ACID SYNTHASE"/>
    <property type="match status" value="1"/>
</dbReference>
<feature type="domain" description="Carrier" evidence="1">
    <location>
        <begin position="487"/>
        <end position="561"/>
    </location>
</feature>
<evidence type="ECO:0000259" key="1">
    <source>
        <dbReference type="PROSITE" id="PS50075"/>
    </source>
</evidence>
<dbReference type="Proteomes" id="UP000219331">
    <property type="component" value="Unassembled WGS sequence"/>
</dbReference>
<dbReference type="EMBL" id="OBML01000009">
    <property type="protein sequence ID" value="SOC17916.1"/>
    <property type="molecule type" value="Genomic_DNA"/>
</dbReference>
<dbReference type="PROSITE" id="PS50075">
    <property type="entry name" value="CARRIER"/>
    <property type="match status" value="1"/>
</dbReference>
<dbReference type="Gene3D" id="3.30.559.10">
    <property type="entry name" value="Chloramphenicol acetyltransferase-like domain"/>
    <property type="match status" value="1"/>
</dbReference>
<protein>
    <submittedName>
        <fullName evidence="2">Acyl-CoA synthetase (AMP-forming)/AMP-acid ligase II</fullName>
    </submittedName>
</protein>
<keyword evidence="3" id="KW-1185">Reference proteome</keyword>
<dbReference type="PANTHER" id="PTHR45527">
    <property type="entry name" value="NONRIBOSOMAL PEPTIDE SYNTHETASE"/>
    <property type="match status" value="1"/>
</dbReference>
<dbReference type="Gene3D" id="1.10.1200.10">
    <property type="entry name" value="ACP-like"/>
    <property type="match status" value="1"/>
</dbReference>
<dbReference type="RefSeq" id="WP_097175690.1">
    <property type="nucleotide sequence ID" value="NZ_OBML01000009.1"/>
</dbReference>
<dbReference type="Gene3D" id="3.30.559.30">
    <property type="entry name" value="Nonribosomal peptide synthetase, condensation domain"/>
    <property type="match status" value="1"/>
</dbReference>
<dbReference type="GO" id="GO:0016874">
    <property type="term" value="F:ligase activity"/>
    <property type="evidence" value="ECO:0007669"/>
    <property type="project" value="UniProtKB-KW"/>
</dbReference>
<dbReference type="OrthoDB" id="9803968at2"/>
<dbReference type="Gene3D" id="3.40.50.12780">
    <property type="entry name" value="N-terminal domain of ligase-like"/>
    <property type="match status" value="1"/>
</dbReference>
<dbReference type="SUPFAM" id="SSF52777">
    <property type="entry name" value="CoA-dependent acyltransferases"/>
    <property type="match status" value="2"/>
</dbReference>
<accession>A0A285TA75</accession>
<dbReference type="InterPro" id="IPR023213">
    <property type="entry name" value="CAT-like_dom_sf"/>
</dbReference>
<dbReference type="InterPro" id="IPR020845">
    <property type="entry name" value="AMP-binding_CS"/>
</dbReference>
<keyword evidence="2" id="KW-0436">Ligase</keyword>
<dbReference type="AlphaFoldDB" id="A0A285TA75"/>
<dbReference type="InterPro" id="IPR009081">
    <property type="entry name" value="PP-bd_ACP"/>
</dbReference>
<dbReference type="GO" id="GO:0005737">
    <property type="term" value="C:cytoplasm"/>
    <property type="evidence" value="ECO:0007669"/>
    <property type="project" value="TreeGrafter"/>
</dbReference>
<sequence length="1010" mass="109709">MTYSVLRRIEELAFDQGDRVAMEEGQRRLTYAGLYEAIRRAGRQGLARSGSGLVGINGRPSIEAGVGILAAMASGDVAVPVDGRLPLARQQALLDWCDSLSDPREIAGIVANLDGKVPQPHAGGCIAPRTQRQAAYIAFTSGTTGEPKAIEGTMDGIDHFMAWQSGLVGSFCEAPRVSWLTPLSFDVMYRDLLLPLVTGGTLVIPDAEAGFNIASGWHWLASERIDVSHVVPSIVSAWLSAGELPELDLRALFFAGEPLKVPLVAGLRRRYAGRIYNLYGPSEGTMAKFCRLIDDDCPTSGTLYPVGRPIAEDVTYELADTGEIVLASPHLTNGYRQRDGNAEPFPQVRPGWYAYRTGDRGEVIEGDLFLLGRLDNQMKVNGIRIEAGEVERLAEGCEGVERAVAVKLSPPEVPGETLALFWQGALDREPALRERLSDALHPAVMPSLYTHLASFPVTLNGKVDRKALVADAAALLAAGQADLSADIHGDPAERHIQKVISRVLRRPCGLDTDFIGLGGNSLMFGLVALQLETAFGIAIPQPRFYEAGTPRAIAAWFAENGGQLREVAESEKGGGTSPLPDAVDGDYRPLTSRQKTIYDIFCKDIFGAAINMTLQMPFRAGDAERLKRVLLRLIELNDCFHLRFRREGETLLQAMVPEGFGADDFEEIAADDAEFDRLSTAFGERTFDLDGERPFRILLLTSPSGAGRLVLSMHHLISDGMSREYIRRDIEDALAGAPVPVRSPFRAVIAAETGESRARATAFWHAHIEGAPPMPRFVSGLDRKNLSARMLTVPLGVDHDALLARARALNASVFPYLMAHFYRAMAAHCGASDLVIRVTTHGRYRPELLDTLGLLFSAVPLRIDGAGKSTPAIVAGLSRMLEAAPAHQDVCFRDLARLIGEPDDEHVHPVTGISFALDGYDVSEAMPAGLSPDARSQVIRASLPHEALVFARTYSDGCVLRFLYRSKAFSDSDIQSIAAHMRGTISRELAEADSEDLAEMEMGRRAAQCS</sequence>
<dbReference type="STRING" id="538381.GCA_001696535_02411"/>
<dbReference type="SUPFAM" id="SSF56801">
    <property type="entry name" value="Acetyl-CoA synthetase-like"/>
    <property type="match status" value="1"/>
</dbReference>
<dbReference type="GO" id="GO:0043041">
    <property type="term" value="P:amino acid activation for nonribosomal peptide biosynthetic process"/>
    <property type="evidence" value="ECO:0007669"/>
    <property type="project" value="TreeGrafter"/>
</dbReference>
<evidence type="ECO:0000313" key="2">
    <source>
        <dbReference type="EMBL" id="SOC17916.1"/>
    </source>
</evidence>
<reference evidence="2 3" key="1">
    <citation type="submission" date="2017-08" db="EMBL/GenBank/DDBJ databases">
        <authorList>
            <person name="de Groot N.N."/>
        </authorList>
    </citation>
    <scope>NUCLEOTIDE SEQUENCE [LARGE SCALE GENOMIC DNA]</scope>
    <source>
        <strain evidence="2 3">USBA 352</strain>
    </source>
</reference>
<proteinExistence type="predicted"/>
<evidence type="ECO:0000313" key="3">
    <source>
        <dbReference type="Proteomes" id="UP000219331"/>
    </source>
</evidence>
<name>A0A285TA75_9HYPH</name>
<dbReference type="PROSITE" id="PS00455">
    <property type="entry name" value="AMP_BINDING"/>
    <property type="match status" value="1"/>
</dbReference>
<dbReference type="InterPro" id="IPR045851">
    <property type="entry name" value="AMP-bd_C_sf"/>
</dbReference>
<dbReference type="Pfam" id="PF00501">
    <property type="entry name" value="AMP-binding"/>
    <property type="match status" value="1"/>
</dbReference>
<dbReference type="InterPro" id="IPR036736">
    <property type="entry name" value="ACP-like_sf"/>
</dbReference>
<dbReference type="Pfam" id="PF00668">
    <property type="entry name" value="Condensation"/>
    <property type="match status" value="1"/>
</dbReference>
<dbReference type="Gene3D" id="3.30.300.30">
    <property type="match status" value="1"/>
</dbReference>
<dbReference type="InterPro" id="IPR000873">
    <property type="entry name" value="AMP-dep_synth/lig_dom"/>
</dbReference>
<dbReference type="Pfam" id="PF00550">
    <property type="entry name" value="PP-binding"/>
    <property type="match status" value="1"/>
</dbReference>
<organism evidence="2 3">
    <name type="scientific">Stappia indica</name>
    <dbReference type="NCBI Taxonomy" id="538381"/>
    <lineage>
        <taxon>Bacteria</taxon>
        <taxon>Pseudomonadati</taxon>
        <taxon>Pseudomonadota</taxon>
        <taxon>Alphaproteobacteria</taxon>
        <taxon>Hyphomicrobiales</taxon>
        <taxon>Stappiaceae</taxon>
        <taxon>Stappia</taxon>
    </lineage>
</organism>
<dbReference type="SUPFAM" id="SSF47336">
    <property type="entry name" value="ACP-like"/>
    <property type="match status" value="1"/>
</dbReference>